<accession>A0A512JB12</accession>
<dbReference type="InterPro" id="IPR047650">
    <property type="entry name" value="Transpos_IS110"/>
</dbReference>
<dbReference type="GO" id="GO:0006313">
    <property type="term" value="P:DNA transposition"/>
    <property type="evidence" value="ECO:0007669"/>
    <property type="project" value="InterPro"/>
</dbReference>
<dbReference type="OrthoDB" id="7459855at2"/>
<keyword evidence="6" id="KW-1185">Reference proteome</keyword>
<evidence type="ECO:0000313" key="5">
    <source>
        <dbReference type="Proteomes" id="UP000321960"/>
    </source>
</evidence>
<protein>
    <submittedName>
        <fullName evidence="3">IS110 family transposase</fullName>
    </submittedName>
</protein>
<dbReference type="EMBL" id="BJZU01000134">
    <property type="protein sequence ID" value="GEP07059.1"/>
    <property type="molecule type" value="Genomic_DNA"/>
</dbReference>
<reference evidence="4" key="4">
    <citation type="submission" date="2023-01" db="EMBL/GenBank/DDBJ databases">
        <title>Draft genome sequence of Methylobacterium oxalidis strain NBRC 107715.</title>
        <authorList>
            <person name="Sun Q."/>
            <person name="Mori K."/>
        </authorList>
    </citation>
    <scope>NUCLEOTIDE SEQUENCE</scope>
    <source>
        <strain evidence="4">NBRC 107715</strain>
    </source>
</reference>
<proteinExistence type="predicted"/>
<evidence type="ECO:0000313" key="6">
    <source>
        <dbReference type="Proteomes" id="UP001156856"/>
    </source>
</evidence>
<dbReference type="AlphaFoldDB" id="A0A512JB12"/>
<dbReference type="InterPro" id="IPR003346">
    <property type="entry name" value="Transposase_20"/>
</dbReference>
<reference evidence="3 5" key="3">
    <citation type="submission" date="2019-07" db="EMBL/GenBank/DDBJ databases">
        <title>Whole genome shotgun sequence of Methylobacterium oxalidis NBRC 107715.</title>
        <authorList>
            <person name="Hosoyama A."/>
            <person name="Uohara A."/>
            <person name="Ohji S."/>
            <person name="Ichikawa N."/>
        </authorList>
    </citation>
    <scope>NUCLEOTIDE SEQUENCE [LARGE SCALE GENOMIC DNA]</scope>
    <source>
        <strain evidence="3 5">NBRC 107715</strain>
    </source>
</reference>
<dbReference type="Pfam" id="PF02371">
    <property type="entry name" value="Transposase_20"/>
    <property type="match status" value="1"/>
</dbReference>
<sequence length="386" mass="42156">MAQTPGPSFPTPDYERTLVLAIELSNVSWVLAAQIPGLPRVKAKRSVEPAPETLMAAIDGYRERARAAGGDVERVIAIYEAGWSGFCLARWLGMRGIETHVVQPASVPVDRRARRAKSDGIDAELLLRTLLAWLRGEPRVCSMVPVPSEADEDARRCVRERMELVTERVALVNRIGAVLATLGVGDYNPLLRNRRERLDALRTALGTPLPAHARAKIGRLLDRLDLVCAQITALERERDAVLEQEAPDRAGAMIQQLSGLRGIGVQSATILVREAFVRVFANAKALGSYAGLAAPPYSSGGTEREQGIGKAGNRRLRTVMVELAWLWQRYQPGSAPVNWFRARVSGAGARSRKVMVVALARKLLIALWRFATQGVLPEGAVMKPAS</sequence>
<dbReference type="Proteomes" id="UP001156856">
    <property type="component" value="Unassembled WGS sequence"/>
</dbReference>
<dbReference type="PANTHER" id="PTHR33055:SF3">
    <property type="entry name" value="PUTATIVE TRANSPOSASE FOR IS117-RELATED"/>
    <property type="match status" value="1"/>
</dbReference>
<dbReference type="GO" id="GO:0004803">
    <property type="term" value="F:transposase activity"/>
    <property type="evidence" value="ECO:0007669"/>
    <property type="project" value="InterPro"/>
</dbReference>
<evidence type="ECO:0000259" key="2">
    <source>
        <dbReference type="Pfam" id="PF02371"/>
    </source>
</evidence>
<feature type="domain" description="Transposase IS110-like N-terminal" evidence="1">
    <location>
        <begin position="77"/>
        <end position="180"/>
    </location>
</feature>
<dbReference type="GO" id="GO:0003677">
    <property type="term" value="F:DNA binding"/>
    <property type="evidence" value="ECO:0007669"/>
    <property type="project" value="InterPro"/>
</dbReference>
<reference evidence="4" key="1">
    <citation type="journal article" date="2014" name="Int. J. Syst. Evol. Microbiol.">
        <title>Complete genome of a new Firmicutes species belonging to the dominant human colonic microbiota ('Ruminococcus bicirculans') reveals two chromosomes and a selective capacity to utilize plant glucans.</title>
        <authorList>
            <consortium name="NISC Comparative Sequencing Program"/>
            <person name="Wegmann U."/>
            <person name="Louis P."/>
            <person name="Goesmann A."/>
            <person name="Henrissat B."/>
            <person name="Duncan S.H."/>
            <person name="Flint H.J."/>
        </authorList>
    </citation>
    <scope>NUCLEOTIDE SEQUENCE</scope>
    <source>
        <strain evidence="4">NBRC 107715</strain>
    </source>
</reference>
<dbReference type="EMBL" id="BSPK01000114">
    <property type="protein sequence ID" value="GLS67601.1"/>
    <property type="molecule type" value="Genomic_DNA"/>
</dbReference>
<name>A0A512JB12_9HYPH</name>
<organism evidence="3 5">
    <name type="scientific">Methylobacterium oxalidis</name>
    <dbReference type="NCBI Taxonomy" id="944322"/>
    <lineage>
        <taxon>Bacteria</taxon>
        <taxon>Pseudomonadati</taxon>
        <taxon>Pseudomonadota</taxon>
        <taxon>Alphaproteobacteria</taxon>
        <taxon>Hyphomicrobiales</taxon>
        <taxon>Methylobacteriaceae</taxon>
        <taxon>Methylobacterium</taxon>
    </lineage>
</organism>
<dbReference type="Proteomes" id="UP000321960">
    <property type="component" value="Unassembled WGS sequence"/>
</dbReference>
<dbReference type="RefSeq" id="WP_147028552.1">
    <property type="nucleotide sequence ID" value="NZ_BJZU01000134.1"/>
</dbReference>
<evidence type="ECO:0000259" key="1">
    <source>
        <dbReference type="Pfam" id="PF01548"/>
    </source>
</evidence>
<dbReference type="NCBIfam" id="NF033542">
    <property type="entry name" value="transpos_IS110"/>
    <property type="match status" value="1"/>
</dbReference>
<gene>
    <name evidence="4" type="ORF">GCM10007888_59850</name>
    <name evidence="3" type="ORF">MOX02_50970</name>
</gene>
<feature type="domain" description="Transposase IS116/IS110/IS902 C-terminal" evidence="2">
    <location>
        <begin position="256"/>
        <end position="332"/>
    </location>
</feature>
<dbReference type="InterPro" id="IPR002525">
    <property type="entry name" value="Transp_IS110-like_N"/>
</dbReference>
<dbReference type="PANTHER" id="PTHR33055">
    <property type="entry name" value="TRANSPOSASE FOR INSERTION SEQUENCE ELEMENT IS1111A"/>
    <property type="match status" value="1"/>
</dbReference>
<evidence type="ECO:0000313" key="3">
    <source>
        <dbReference type="EMBL" id="GEP07059.1"/>
    </source>
</evidence>
<evidence type="ECO:0000313" key="4">
    <source>
        <dbReference type="EMBL" id="GLS67601.1"/>
    </source>
</evidence>
<dbReference type="Pfam" id="PF01548">
    <property type="entry name" value="DEDD_Tnp_IS110"/>
    <property type="match status" value="1"/>
</dbReference>
<reference evidence="6" key="2">
    <citation type="journal article" date="2019" name="Int. J. Syst. Evol. Microbiol.">
        <title>The Global Catalogue of Microorganisms (GCM) 10K type strain sequencing project: providing services to taxonomists for standard genome sequencing and annotation.</title>
        <authorList>
            <consortium name="The Broad Institute Genomics Platform"/>
            <consortium name="The Broad Institute Genome Sequencing Center for Infectious Disease"/>
            <person name="Wu L."/>
            <person name="Ma J."/>
        </authorList>
    </citation>
    <scope>NUCLEOTIDE SEQUENCE [LARGE SCALE GENOMIC DNA]</scope>
    <source>
        <strain evidence="6">NBRC 107715</strain>
    </source>
</reference>
<comment type="caution">
    <text evidence="3">The sequence shown here is derived from an EMBL/GenBank/DDBJ whole genome shotgun (WGS) entry which is preliminary data.</text>
</comment>